<feature type="region of interest" description="Disordered" evidence="1">
    <location>
        <begin position="1"/>
        <end position="128"/>
    </location>
</feature>
<organism evidence="2 3">
    <name type="scientific">Podarcis lilfordi</name>
    <name type="common">Lilford's wall lizard</name>
    <dbReference type="NCBI Taxonomy" id="74358"/>
    <lineage>
        <taxon>Eukaryota</taxon>
        <taxon>Metazoa</taxon>
        <taxon>Chordata</taxon>
        <taxon>Craniata</taxon>
        <taxon>Vertebrata</taxon>
        <taxon>Euteleostomi</taxon>
        <taxon>Lepidosauria</taxon>
        <taxon>Squamata</taxon>
        <taxon>Bifurcata</taxon>
        <taxon>Unidentata</taxon>
        <taxon>Episquamata</taxon>
        <taxon>Laterata</taxon>
        <taxon>Lacertibaenia</taxon>
        <taxon>Lacertidae</taxon>
        <taxon>Podarcis</taxon>
    </lineage>
</organism>
<accession>A0AA35JMZ9</accession>
<keyword evidence="3" id="KW-1185">Reference proteome</keyword>
<proteinExistence type="predicted"/>
<dbReference type="AlphaFoldDB" id="A0AA35JMZ9"/>
<protein>
    <submittedName>
        <fullName evidence="2">Uncharacterized protein</fullName>
    </submittedName>
</protein>
<evidence type="ECO:0000313" key="2">
    <source>
        <dbReference type="EMBL" id="CAI5761804.1"/>
    </source>
</evidence>
<name>A0AA35JMZ9_9SAUR</name>
<evidence type="ECO:0000256" key="1">
    <source>
        <dbReference type="SAM" id="MobiDB-lite"/>
    </source>
</evidence>
<feature type="compositionally biased region" description="Gly residues" evidence="1">
    <location>
        <begin position="1"/>
        <end position="12"/>
    </location>
</feature>
<gene>
    <name evidence="2" type="ORF">PODLI_1B033902</name>
</gene>
<feature type="compositionally biased region" description="Basic and acidic residues" evidence="1">
    <location>
        <begin position="43"/>
        <end position="54"/>
    </location>
</feature>
<reference evidence="2" key="1">
    <citation type="submission" date="2022-12" db="EMBL/GenBank/DDBJ databases">
        <authorList>
            <person name="Alioto T."/>
            <person name="Alioto T."/>
            <person name="Gomez Garrido J."/>
        </authorList>
    </citation>
    <scope>NUCLEOTIDE SEQUENCE</scope>
</reference>
<feature type="compositionally biased region" description="Basic residues" evidence="1">
    <location>
        <begin position="81"/>
        <end position="102"/>
    </location>
</feature>
<dbReference type="EMBL" id="OX395126">
    <property type="protein sequence ID" value="CAI5761804.1"/>
    <property type="molecule type" value="Genomic_DNA"/>
</dbReference>
<evidence type="ECO:0000313" key="3">
    <source>
        <dbReference type="Proteomes" id="UP001178461"/>
    </source>
</evidence>
<sequence>MTPPGGGGGSGHSGPKETTTAPARPSTPLPGPDAELGKGSFHPPDRNRAVEGEKQPGGPTRLPPHGSSLRQDRARDSSPAPRRRFRRKGRDTKLNRRKKTLHGRASEAPLATGAANLPSARAPGGRRQRVNRLSGLASPLDSGVLGEAAHWLKVFFQLRRLRGR</sequence>
<dbReference type="Proteomes" id="UP001178461">
    <property type="component" value="Chromosome 1"/>
</dbReference>